<keyword evidence="4" id="KW-1185">Reference proteome</keyword>
<reference evidence="3" key="1">
    <citation type="submission" date="2020-07" db="EMBL/GenBank/DDBJ databases">
        <title>The High-quality genome of the commercially important snow crab, Chionoecetes opilio.</title>
        <authorList>
            <person name="Jeong J.-H."/>
            <person name="Ryu S."/>
        </authorList>
    </citation>
    <scope>NUCLEOTIDE SEQUENCE</scope>
    <source>
        <strain evidence="3">MADBK_172401_WGS</strain>
        <tissue evidence="3">Digestive gland</tissue>
    </source>
</reference>
<evidence type="ECO:0000256" key="1">
    <source>
        <dbReference type="ARBA" id="ARBA00023054"/>
    </source>
</evidence>
<keyword evidence="1" id="KW-0175">Coiled coil</keyword>
<comment type="caution">
    <text evidence="3">The sequence shown here is derived from an EMBL/GenBank/DDBJ whole genome shotgun (WGS) entry which is preliminary data.</text>
</comment>
<evidence type="ECO:0000259" key="2">
    <source>
        <dbReference type="Pfam" id="PF25408"/>
    </source>
</evidence>
<dbReference type="Pfam" id="PF25408">
    <property type="entry name" value="AAA_lid_NAV1"/>
    <property type="match status" value="1"/>
</dbReference>
<dbReference type="PANTHER" id="PTHR12784:SF28">
    <property type="entry name" value="PROTEIN SICKIE"/>
    <property type="match status" value="1"/>
</dbReference>
<proteinExistence type="predicted"/>
<dbReference type="AlphaFoldDB" id="A0A8J5D357"/>
<feature type="domain" description="CortBP2/NAV1-like AAA+ ATPase lid" evidence="2">
    <location>
        <begin position="147"/>
        <end position="219"/>
    </location>
</feature>
<dbReference type="InterPro" id="IPR039041">
    <property type="entry name" value="Nav/unc-53"/>
</dbReference>
<evidence type="ECO:0000313" key="3">
    <source>
        <dbReference type="EMBL" id="KAG0727005.1"/>
    </source>
</evidence>
<organism evidence="3 4">
    <name type="scientific">Chionoecetes opilio</name>
    <name type="common">Atlantic snow crab</name>
    <name type="synonym">Cancer opilio</name>
    <dbReference type="NCBI Taxonomy" id="41210"/>
    <lineage>
        <taxon>Eukaryota</taxon>
        <taxon>Metazoa</taxon>
        <taxon>Ecdysozoa</taxon>
        <taxon>Arthropoda</taxon>
        <taxon>Crustacea</taxon>
        <taxon>Multicrustacea</taxon>
        <taxon>Malacostraca</taxon>
        <taxon>Eumalacostraca</taxon>
        <taxon>Eucarida</taxon>
        <taxon>Decapoda</taxon>
        <taxon>Pleocyemata</taxon>
        <taxon>Brachyura</taxon>
        <taxon>Eubrachyura</taxon>
        <taxon>Majoidea</taxon>
        <taxon>Majidae</taxon>
        <taxon>Chionoecetes</taxon>
    </lineage>
</organism>
<dbReference type="Proteomes" id="UP000770661">
    <property type="component" value="Unassembled WGS sequence"/>
</dbReference>
<dbReference type="InterPro" id="IPR057568">
    <property type="entry name" value="CortBP2_NAV1-like_AAA_lid"/>
</dbReference>
<gene>
    <name evidence="3" type="primary">Nav3</name>
    <name evidence="3" type="ORF">GWK47_035518</name>
</gene>
<dbReference type="PANTHER" id="PTHR12784">
    <property type="entry name" value="STEERIN"/>
    <property type="match status" value="1"/>
</dbReference>
<name>A0A8J5D357_CHIOP</name>
<evidence type="ECO:0000313" key="4">
    <source>
        <dbReference type="Proteomes" id="UP000770661"/>
    </source>
</evidence>
<dbReference type="OrthoDB" id="6379051at2759"/>
<dbReference type="GO" id="GO:0022008">
    <property type="term" value="P:neurogenesis"/>
    <property type="evidence" value="ECO:0007669"/>
    <property type="project" value="InterPro"/>
</dbReference>
<accession>A0A8J5D357</accession>
<dbReference type="EMBL" id="JACEEZ010003813">
    <property type="protein sequence ID" value="KAG0727005.1"/>
    <property type="molecule type" value="Genomic_DNA"/>
</dbReference>
<protein>
    <submittedName>
        <fullName evidence="3">Neuron navigator 3</fullName>
    </submittedName>
</protein>
<sequence>MYVCIRKKPFHSPLLYRVTGSNSLELCQLLASTWPRGAATSPLLGSTLASSTSSTPAPAVLVLDDLHVAGGVVWVCGCVGVGGGVVETLKRYLPSTLHSGPAIIATCCPSTPLSTRLHPLWAALSPQQEPVRGLLGRVLRRRVAAAEAAANTRLPDAHHLAEWLARLWLHLNTLLAGHCGAAMATLGPGLLLDCPLGQEETQAWFLEVWNGRLAPHLWRPCVVLPPTPPAWPSPGRTPWTGCWPPTPGPPVWPPDQTTSQAKLTHSNINKNFDLFTESQSRTSGA</sequence>